<comment type="caution">
    <text evidence="2">The sequence shown here is derived from an EMBL/GenBank/DDBJ whole genome shotgun (WGS) entry which is preliminary data.</text>
</comment>
<protein>
    <submittedName>
        <fullName evidence="2">Uncharacterized protein</fullName>
    </submittedName>
</protein>
<sequence length="114" mass="12246">MSRDTRDYKNPLTEHVEVHDHDLRDGSMGDAAQGGETREEMERNKPTQPVDEASRPSHVLGGEKNTPAPTDVHKVSQMGGSQEGLAKSGRESRGIGGLEGEGTGPEGILSERID</sequence>
<evidence type="ECO:0000313" key="3">
    <source>
        <dbReference type="Proteomes" id="UP001302126"/>
    </source>
</evidence>
<organism evidence="2 3">
    <name type="scientific">Podospora australis</name>
    <dbReference type="NCBI Taxonomy" id="1536484"/>
    <lineage>
        <taxon>Eukaryota</taxon>
        <taxon>Fungi</taxon>
        <taxon>Dikarya</taxon>
        <taxon>Ascomycota</taxon>
        <taxon>Pezizomycotina</taxon>
        <taxon>Sordariomycetes</taxon>
        <taxon>Sordariomycetidae</taxon>
        <taxon>Sordariales</taxon>
        <taxon>Podosporaceae</taxon>
        <taxon>Podospora</taxon>
    </lineage>
</organism>
<proteinExistence type="predicted"/>
<feature type="compositionally biased region" description="Gly residues" evidence="1">
    <location>
        <begin position="94"/>
        <end position="105"/>
    </location>
</feature>
<name>A0AAN7ADS5_9PEZI</name>
<evidence type="ECO:0000256" key="1">
    <source>
        <dbReference type="SAM" id="MobiDB-lite"/>
    </source>
</evidence>
<keyword evidence="3" id="KW-1185">Reference proteome</keyword>
<feature type="region of interest" description="Disordered" evidence="1">
    <location>
        <begin position="1"/>
        <end position="114"/>
    </location>
</feature>
<dbReference type="EMBL" id="MU864603">
    <property type="protein sequence ID" value="KAK4182859.1"/>
    <property type="molecule type" value="Genomic_DNA"/>
</dbReference>
<dbReference type="Proteomes" id="UP001302126">
    <property type="component" value="Unassembled WGS sequence"/>
</dbReference>
<accession>A0AAN7ADS5</accession>
<reference evidence="2" key="2">
    <citation type="submission" date="2023-05" db="EMBL/GenBank/DDBJ databases">
        <authorList>
            <consortium name="Lawrence Berkeley National Laboratory"/>
            <person name="Steindorff A."/>
            <person name="Hensen N."/>
            <person name="Bonometti L."/>
            <person name="Westerberg I."/>
            <person name="Brannstrom I.O."/>
            <person name="Guillou S."/>
            <person name="Cros-Aarteil S."/>
            <person name="Calhoun S."/>
            <person name="Haridas S."/>
            <person name="Kuo A."/>
            <person name="Mondo S."/>
            <person name="Pangilinan J."/>
            <person name="Riley R."/>
            <person name="Labutti K."/>
            <person name="Andreopoulos B."/>
            <person name="Lipzen A."/>
            <person name="Chen C."/>
            <person name="Yanf M."/>
            <person name="Daum C."/>
            <person name="Ng V."/>
            <person name="Clum A."/>
            <person name="Ohm R."/>
            <person name="Martin F."/>
            <person name="Silar P."/>
            <person name="Natvig D."/>
            <person name="Lalanne C."/>
            <person name="Gautier V."/>
            <person name="Ament-Velasquez S.L."/>
            <person name="Kruys A."/>
            <person name="Hutchinson M.I."/>
            <person name="Powell A.J."/>
            <person name="Barry K."/>
            <person name="Miller A.N."/>
            <person name="Grigoriev I.V."/>
            <person name="Debuchy R."/>
            <person name="Gladieux P."/>
            <person name="Thoren M.H."/>
            <person name="Johannesson H."/>
        </authorList>
    </citation>
    <scope>NUCLEOTIDE SEQUENCE</scope>
    <source>
        <strain evidence="2">PSN309</strain>
    </source>
</reference>
<dbReference type="AlphaFoldDB" id="A0AAN7ADS5"/>
<gene>
    <name evidence="2" type="ORF">QBC35DRAFT_140041</name>
</gene>
<feature type="compositionally biased region" description="Basic and acidic residues" evidence="1">
    <location>
        <begin position="36"/>
        <end position="45"/>
    </location>
</feature>
<evidence type="ECO:0000313" key="2">
    <source>
        <dbReference type="EMBL" id="KAK4182859.1"/>
    </source>
</evidence>
<reference evidence="2" key="1">
    <citation type="journal article" date="2023" name="Mol. Phylogenet. Evol.">
        <title>Genome-scale phylogeny and comparative genomics of the fungal order Sordariales.</title>
        <authorList>
            <person name="Hensen N."/>
            <person name="Bonometti L."/>
            <person name="Westerberg I."/>
            <person name="Brannstrom I.O."/>
            <person name="Guillou S."/>
            <person name="Cros-Aarteil S."/>
            <person name="Calhoun S."/>
            <person name="Haridas S."/>
            <person name="Kuo A."/>
            <person name="Mondo S."/>
            <person name="Pangilinan J."/>
            <person name="Riley R."/>
            <person name="LaButti K."/>
            <person name="Andreopoulos B."/>
            <person name="Lipzen A."/>
            <person name="Chen C."/>
            <person name="Yan M."/>
            <person name="Daum C."/>
            <person name="Ng V."/>
            <person name="Clum A."/>
            <person name="Steindorff A."/>
            <person name="Ohm R.A."/>
            <person name="Martin F."/>
            <person name="Silar P."/>
            <person name="Natvig D.O."/>
            <person name="Lalanne C."/>
            <person name="Gautier V."/>
            <person name="Ament-Velasquez S.L."/>
            <person name="Kruys A."/>
            <person name="Hutchinson M.I."/>
            <person name="Powell A.J."/>
            <person name="Barry K."/>
            <person name="Miller A.N."/>
            <person name="Grigoriev I.V."/>
            <person name="Debuchy R."/>
            <person name="Gladieux P."/>
            <person name="Hiltunen Thoren M."/>
            <person name="Johannesson H."/>
        </authorList>
    </citation>
    <scope>NUCLEOTIDE SEQUENCE</scope>
    <source>
        <strain evidence="2">PSN309</strain>
    </source>
</reference>
<feature type="compositionally biased region" description="Basic and acidic residues" evidence="1">
    <location>
        <begin position="1"/>
        <end position="27"/>
    </location>
</feature>